<sequence length="275" mass="29262">MSTSAANSELHFTPDGTFTAKNVLIYQKAGTNFFSRAVWGTTFLRFVIVTSTSTVITKKYGESATAADIKEQDIIEVTGTLAQGGDSMVINAKTIRDTNLQSAGKTFTGTVISVNADSQTFVLNDKTFGKVTVAAGSATITKGARTISLYEMKAGDKVLNAPGTYSYPHNTLTASSVIVYQDDKVFLPRNFQGTLKSISGSSLPVTLVVTVSGLPAQAGTDYTVYVPTGSSVLNSGRRSASLSRFVVGDAVRFYGVTRPTNLTEVDAQVLRDLNF</sequence>
<gene>
    <name evidence="1" type="ORF">A3C20_00680</name>
</gene>
<proteinExistence type="predicted"/>
<reference evidence="1 2" key="1">
    <citation type="journal article" date="2016" name="Nat. Commun.">
        <title>Thousands of microbial genomes shed light on interconnected biogeochemical processes in an aquifer system.</title>
        <authorList>
            <person name="Anantharaman K."/>
            <person name="Brown C.T."/>
            <person name="Hug L.A."/>
            <person name="Sharon I."/>
            <person name="Castelle C.J."/>
            <person name="Probst A.J."/>
            <person name="Thomas B.C."/>
            <person name="Singh A."/>
            <person name="Wilkins M.J."/>
            <person name="Karaoz U."/>
            <person name="Brodie E.L."/>
            <person name="Williams K.H."/>
            <person name="Hubbard S.S."/>
            <person name="Banfield J.F."/>
        </authorList>
    </citation>
    <scope>NUCLEOTIDE SEQUENCE [LARGE SCALE GENOMIC DNA]</scope>
</reference>
<evidence type="ECO:0000313" key="2">
    <source>
        <dbReference type="Proteomes" id="UP000176914"/>
    </source>
</evidence>
<organism evidence="1 2">
    <name type="scientific">Candidatus Kaiserbacteria bacterium RIFCSPHIGHO2_02_FULL_55_25</name>
    <dbReference type="NCBI Taxonomy" id="1798498"/>
    <lineage>
        <taxon>Bacteria</taxon>
        <taxon>Candidatus Kaiseribacteriota</taxon>
    </lineage>
</organism>
<comment type="caution">
    <text evidence="1">The sequence shown here is derived from an EMBL/GenBank/DDBJ whole genome shotgun (WGS) entry which is preliminary data.</text>
</comment>
<dbReference type="EMBL" id="MFLL01000033">
    <property type="protein sequence ID" value="OGG68446.1"/>
    <property type="molecule type" value="Genomic_DNA"/>
</dbReference>
<accession>A0A1F6E480</accession>
<evidence type="ECO:0008006" key="3">
    <source>
        <dbReference type="Google" id="ProtNLM"/>
    </source>
</evidence>
<dbReference type="AlphaFoldDB" id="A0A1F6E480"/>
<dbReference type="Proteomes" id="UP000176914">
    <property type="component" value="Unassembled WGS sequence"/>
</dbReference>
<evidence type="ECO:0000313" key="1">
    <source>
        <dbReference type="EMBL" id="OGG68446.1"/>
    </source>
</evidence>
<name>A0A1F6E480_9BACT</name>
<protein>
    <recommendedName>
        <fullName evidence="3">DUF5666 domain-containing protein</fullName>
    </recommendedName>
</protein>